<dbReference type="SUPFAM" id="SSF90112">
    <property type="entry name" value="Neurotransmitter-gated ion-channel transmembrane pore"/>
    <property type="match status" value="1"/>
</dbReference>
<feature type="transmembrane region" description="Helical" evidence="5">
    <location>
        <begin position="384"/>
        <end position="406"/>
    </location>
</feature>
<evidence type="ECO:0000313" key="9">
    <source>
        <dbReference type="Proteomes" id="UP001186944"/>
    </source>
</evidence>
<keyword evidence="3 5" id="KW-1133">Transmembrane helix</keyword>
<dbReference type="InterPro" id="IPR006201">
    <property type="entry name" value="Neur_channel"/>
</dbReference>
<dbReference type="FunFam" id="2.70.170.10:FF:000028">
    <property type="entry name" value="AcetylCholine Receptor"/>
    <property type="match status" value="1"/>
</dbReference>
<keyword evidence="9" id="KW-1185">Reference proteome</keyword>
<feature type="chain" id="PRO_5041515589" evidence="5">
    <location>
        <begin position="22"/>
        <end position="407"/>
    </location>
</feature>
<reference evidence="8" key="1">
    <citation type="submission" date="2019-08" db="EMBL/GenBank/DDBJ databases">
        <title>The improved chromosome-level genome for the pearl oyster Pinctada fucata martensii using PacBio sequencing and Hi-C.</title>
        <authorList>
            <person name="Zheng Z."/>
        </authorList>
    </citation>
    <scope>NUCLEOTIDE SEQUENCE</scope>
    <source>
        <strain evidence="8">ZZ-2019</strain>
        <tissue evidence="8">Adductor muscle</tissue>
    </source>
</reference>
<keyword evidence="4 5" id="KW-0472">Membrane</keyword>
<name>A0AA89C8W3_PINIB</name>
<evidence type="ECO:0000256" key="1">
    <source>
        <dbReference type="ARBA" id="ARBA00004141"/>
    </source>
</evidence>
<proteinExistence type="inferred from homology"/>
<dbReference type="InterPro" id="IPR006202">
    <property type="entry name" value="Neur_chan_lig-bd"/>
</dbReference>
<dbReference type="EMBL" id="VSWD01000003">
    <property type="protein sequence ID" value="KAK3105995.1"/>
    <property type="molecule type" value="Genomic_DNA"/>
</dbReference>
<evidence type="ECO:0000256" key="2">
    <source>
        <dbReference type="ARBA" id="ARBA00022692"/>
    </source>
</evidence>
<dbReference type="Gene3D" id="2.70.170.10">
    <property type="entry name" value="Neurotransmitter-gated ion-channel ligand-binding domain"/>
    <property type="match status" value="1"/>
</dbReference>
<dbReference type="SUPFAM" id="SSF63712">
    <property type="entry name" value="Nicotinic receptor ligand binding domain-like"/>
    <property type="match status" value="1"/>
</dbReference>
<dbReference type="PANTHER" id="PTHR18945">
    <property type="entry name" value="NEUROTRANSMITTER GATED ION CHANNEL"/>
    <property type="match status" value="1"/>
</dbReference>
<feature type="transmembrane region" description="Helical" evidence="5">
    <location>
        <begin position="294"/>
        <end position="311"/>
    </location>
</feature>
<dbReference type="InterPro" id="IPR036734">
    <property type="entry name" value="Neur_chan_lig-bd_sf"/>
</dbReference>
<keyword evidence="5" id="KW-0407">Ion channel</keyword>
<keyword evidence="5" id="KW-0813">Transport</keyword>
<organism evidence="8 9">
    <name type="scientific">Pinctada imbricata</name>
    <name type="common">Atlantic pearl-oyster</name>
    <name type="synonym">Pinctada martensii</name>
    <dbReference type="NCBI Taxonomy" id="66713"/>
    <lineage>
        <taxon>Eukaryota</taxon>
        <taxon>Metazoa</taxon>
        <taxon>Spiralia</taxon>
        <taxon>Lophotrochozoa</taxon>
        <taxon>Mollusca</taxon>
        <taxon>Bivalvia</taxon>
        <taxon>Autobranchia</taxon>
        <taxon>Pteriomorphia</taxon>
        <taxon>Pterioida</taxon>
        <taxon>Pterioidea</taxon>
        <taxon>Pteriidae</taxon>
        <taxon>Pinctada</taxon>
    </lineage>
</organism>
<dbReference type="Gene3D" id="1.20.58.390">
    <property type="entry name" value="Neurotransmitter-gated ion-channel transmembrane domain"/>
    <property type="match status" value="1"/>
</dbReference>
<dbReference type="InterPro" id="IPR006029">
    <property type="entry name" value="Neurotrans-gated_channel_TM"/>
</dbReference>
<dbReference type="Proteomes" id="UP001186944">
    <property type="component" value="Unassembled WGS sequence"/>
</dbReference>
<evidence type="ECO:0000259" key="7">
    <source>
        <dbReference type="Pfam" id="PF02932"/>
    </source>
</evidence>
<feature type="transmembrane region" description="Helical" evidence="5">
    <location>
        <begin position="233"/>
        <end position="256"/>
    </location>
</feature>
<dbReference type="Pfam" id="PF02932">
    <property type="entry name" value="Neur_chan_memb"/>
    <property type="match status" value="1"/>
</dbReference>
<dbReference type="GO" id="GO:0005230">
    <property type="term" value="F:extracellular ligand-gated monoatomic ion channel activity"/>
    <property type="evidence" value="ECO:0007669"/>
    <property type="project" value="InterPro"/>
</dbReference>
<dbReference type="Pfam" id="PF02931">
    <property type="entry name" value="Neur_chan_LBD"/>
    <property type="match status" value="1"/>
</dbReference>
<keyword evidence="5" id="KW-0732">Signal</keyword>
<dbReference type="InterPro" id="IPR036719">
    <property type="entry name" value="Neuro-gated_channel_TM_sf"/>
</dbReference>
<evidence type="ECO:0000256" key="5">
    <source>
        <dbReference type="RuleBase" id="RU000687"/>
    </source>
</evidence>
<evidence type="ECO:0000256" key="3">
    <source>
        <dbReference type="ARBA" id="ARBA00022989"/>
    </source>
</evidence>
<feature type="domain" description="Neurotransmitter-gated ion-channel ligand-binding" evidence="6">
    <location>
        <begin position="36"/>
        <end position="231"/>
    </location>
</feature>
<gene>
    <name evidence="8" type="ORF">FSP39_010476</name>
</gene>
<dbReference type="InterPro" id="IPR038050">
    <property type="entry name" value="Neuro_actylchol_rec"/>
</dbReference>
<keyword evidence="5" id="KW-0406">Ion transport</keyword>
<keyword evidence="2 5" id="KW-0812">Transmembrane</keyword>
<dbReference type="InterPro" id="IPR018000">
    <property type="entry name" value="Neurotransmitter_ion_chnl_CS"/>
</dbReference>
<feature type="domain" description="Neurotransmitter-gated ion-channel transmembrane" evidence="7">
    <location>
        <begin position="238"/>
        <end position="360"/>
    </location>
</feature>
<protein>
    <submittedName>
        <fullName evidence="8">Uncharacterized protein</fullName>
    </submittedName>
</protein>
<evidence type="ECO:0000313" key="8">
    <source>
        <dbReference type="EMBL" id="KAK3105995.1"/>
    </source>
</evidence>
<comment type="subcellular location">
    <subcellularLocation>
        <location evidence="1">Membrane</location>
        <topology evidence="1">Multi-pass membrane protein</topology>
    </subcellularLocation>
</comment>
<feature type="signal peptide" evidence="5">
    <location>
        <begin position="1"/>
        <end position="21"/>
    </location>
</feature>
<feature type="transmembrane region" description="Helical" evidence="5">
    <location>
        <begin position="263"/>
        <end position="282"/>
    </location>
</feature>
<dbReference type="PRINTS" id="PR00252">
    <property type="entry name" value="NRIONCHANNEL"/>
</dbReference>
<evidence type="ECO:0000256" key="4">
    <source>
        <dbReference type="ARBA" id="ARBA00023136"/>
    </source>
</evidence>
<evidence type="ECO:0000259" key="6">
    <source>
        <dbReference type="Pfam" id="PF02931"/>
    </source>
</evidence>
<dbReference type="GO" id="GO:0004888">
    <property type="term" value="F:transmembrane signaling receptor activity"/>
    <property type="evidence" value="ECO:0007669"/>
    <property type="project" value="InterPro"/>
</dbReference>
<dbReference type="AlphaFoldDB" id="A0AA89C8W3"/>
<sequence length="407" mass="47082">MLSKIPTFILVFILLFDHTEGKPYRAYKPKDVTILRKKVFINYDKSVRPFSDGEFKTEITFNYKMRNINRLDDIEETLTTTGHLEIRWRDKALSWNRTNHKGIMYIYVPQNDVWKPDLVLNNGNSKISELGGSHYYVAILYTGVVMWDPYEVFTTLCSVDMTYFPFDTQTCNIEFTIWSYRGTDVSIDKKSKIIADTSGNGIWRVKSTKSKVRTQRHRYIAKFKIILERKPHFFIFNIILPITVLGLVSTFVFLIPVDSGEKIGFSMTVFLSFAVFLTFISAEIPKNSEHTSVMNVYIVAEVMLSVILLLISSLQVRLYHKADQPLKNYQIAMIKVANFLGCRKAQMQQWNSKMTKADSTGHSIYDNTEKEWSLVVVSHAIDVIAFYIFTIINVLITSVTFIMLGLY</sequence>
<accession>A0AA89C8W3</accession>
<dbReference type="PROSITE" id="PS00236">
    <property type="entry name" value="NEUROTR_ION_CHANNEL"/>
    <property type="match status" value="1"/>
</dbReference>
<comment type="similarity">
    <text evidence="5">Belongs to the ligand-gated ion channel (TC 1.A.9) family.</text>
</comment>
<dbReference type="GO" id="GO:0016020">
    <property type="term" value="C:membrane"/>
    <property type="evidence" value="ECO:0007669"/>
    <property type="project" value="UniProtKB-SubCell"/>
</dbReference>
<comment type="caution">
    <text evidence="8">The sequence shown here is derived from an EMBL/GenBank/DDBJ whole genome shotgun (WGS) entry which is preliminary data.</text>
</comment>
<dbReference type="CDD" id="cd18989">
    <property type="entry name" value="LGIC_ECD_cation"/>
    <property type="match status" value="1"/>
</dbReference>
<dbReference type="CDD" id="cd19051">
    <property type="entry name" value="LGIC_TM_cation"/>
    <property type="match status" value="1"/>
</dbReference>